<accession>A0AAV3S0W6</accession>
<feature type="compositionally biased region" description="Low complexity" evidence="1">
    <location>
        <begin position="393"/>
        <end position="404"/>
    </location>
</feature>
<comment type="caution">
    <text evidence="4">The sequence shown here is derived from an EMBL/GenBank/DDBJ whole genome shotgun (WGS) entry which is preliminary data.</text>
</comment>
<dbReference type="PANTHER" id="PTHR21726">
    <property type="entry name" value="PHOSPHATIDYLINOSITOL N-ACETYLGLUCOSAMINYLTRANSFERASE SUBUNIT P DOWN SYNDROME CRITICAL REGION PROTEIN 5 -RELATED"/>
    <property type="match status" value="1"/>
</dbReference>
<proteinExistence type="predicted"/>
<feature type="region of interest" description="Disordered" evidence="1">
    <location>
        <begin position="258"/>
        <end position="447"/>
    </location>
</feature>
<keyword evidence="4" id="KW-0808">Transferase</keyword>
<sequence>MGADKKGVGGFFQLFDWNTKSRKKLFSSKSDLAEKSKQKKSCDGNSPVTRLQLMDEGDIAGSSSIKGSSDYSCASSVTDEDNWGTKAPGVVAKLMGLNSLPTCNSDLYATPFSDSHSLGDFNYRSGNLECCHEEIMLSGTVHKREARTRSMIEQKYQKPINRPIEKFQTEMLPPKSAKSIPITHHKLLSPIKSSSFSSSNDVAHIMEAAARIIEPRPQITTKTKMSLVGSSSIPLRVKDLREKAEAVEKQARLAEVYQRPGESNASKYLNGQPTNKSWSGGSAVPTSIMSSSGSEEYSTGVKNKGKSVSLALQAKENVRKREGMRSTGSKNVDVQKESCNSKSSKIFKSQPSNSRSAQKKPPANNSSSVLRQNNQKQNCSSEIGKPSSKQFTSNSQGSSGSGESVLLRRKISNKSAGSSRIGPRRLGTDVSNDRRDGPYSNTKNVSRKKRCINGDFQFERSPLSKTMSIDKSGSLIQSNSPMDGQISGSEEHKRSATEIVSFTFTAPMTRSIHGTETSRDFEGVGADYQNKRGLLRSDVVSSSLGKTHYRSDDLNTLLEQKLRELNSISESPQEKERKAGTSSSVYPHFMTDASTLNSLTVLQSQPLQDMKQKETPISNWGSLSSPTYFQCIPLKHGRYGMDGETDSYHSNSSTVTKQLLDSRLPSPVSVLEPSFFSESCNSTDTVDSNCIGSKLCSSVQAQEVLGVTSLKRLHPAEGDAELSDSASSTLARKYITTSSVVISRQPANWEMVYVKEILCHLEPMFDALTMGRVQNVISPLMFDQLEGQSEVASSCCSEPRLKRKVLFDCVGECLDLRCRKYAGCGYNSWAKGHSVVRRKERLAQEVYHEITSWSGMGHCMVDELVDNDMSSKFGRWDDYECEAFELGMQIEKSLLNSLIDEVVADMLVF</sequence>
<dbReference type="PANTHER" id="PTHR21726:SF29">
    <property type="entry name" value="EXPRESSED PROTEIN"/>
    <property type="match status" value="1"/>
</dbReference>
<dbReference type="Pfam" id="PF14309">
    <property type="entry name" value="DUF4378"/>
    <property type="match status" value="1"/>
</dbReference>
<evidence type="ECO:0000313" key="4">
    <source>
        <dbReference type="EMBL" id="GAA0186177.1"/>
    </source>
</evidence>
<feature type="compositionally biased region" description="Polar residues" evidence="1">
    <location>
        <begin position="326"/>
        <end position="356"/>
    </location>
</feature>
<evidence type="ECO:0000259" key="3">
    <source>
        <dbReference type="Pfam" id="PF14383"/>
    </source>
</evidence>
<keyword evidence="5" id="KW-1185">Reference proteome</keyword>
<evidence type="ECO:0000256" key="1">
    <source>
        <dbReference type="SAM" id="MobiDB-lite"/>
    </source>
</evidence>
<protein>
    <submittedName>
        <fullName evidence="4">Transferase</fullName>
    </submittedName>
</protein>
<dbReference type="Proteomes" id="UP001454036">
    <property type="component" value="Unassembled WGS sequence"/>
</dbReference>
<feature type="compositionally biased region" description="Low complexity" evidence="1">
    <location>
        <begin position="286"/>
        <end position="300"/>
    </location>
</feature>
<dbReference type="InterPro" id="IPR025486">
    <property type="entry name" value="DUF4378"/>
</dbReference>
<dbReference type="InterPro" id="IPR032795">
    <property type="entry name" value="DUF3741-assoc"/>
</dbReference>
<feature type="compositionally biased region" description="Polar residues" evidence="1">
    <location>
        <begin position="261"/>
        <end position="280"/>
    </location>
</feature>
<gene>
    <name evidence="4" type="ORF">LIER_33465</name>
</gene>
<dbReference type="EMBL" id="BAABME010013442">
    <property type="protein sequence ID" value="GAA0186177.1"/>
    <property type="molecule type" value="Genomic_DNA"/>
</dbReference>
<feature type="domain" description="DUF4378" evidence="2">
    <location>
        <begin position="751"/>
        <end position="901"/>
    </location>
</feature>
<feature type="domain" description="DUF3741" evidence="3">
    <location>
        <begin position="75"/>
        <end position="105"/>
    </location>
</feature>
<evidence type="ECO:0000313" key="5">
    <source>
        <dbReference type="Proteomes" id="UP001454036"/>
    </source>
</evidence>
<dbReference type="Pfam" id="PF14383">
    <property type="entry name" value="VARLMGL"/>
    <property type="match status" value="1"/>
</dbReference>
<reference evidence="4 5" key="1">
    <citation type="submission" date="2024-01" db="EMBL/GenBank/DDBJ databases">
        <title>The complete chloroplast genome sequence of Lithospermum erythrorhizon: insights into the phylogenetic relationship among Boraginaceae species and the maternal lineages of purple gromwells.</title>
        <authorList>
            <person name="Okada T."/>
            <person name="Watanabe K."/>
        </authorList>
    </citation>
    <scope>NUCLEOTIDE SEQUENCE [LARGE SCALE GENOMIC DNA]</scope>
</reference>
<feature type="compositionally biased region" description="Polar residues" evidence="1">
    <location>
        <begin position="363"/>
        <end position="392"/>
    </location>
</feature>
<name>A0AAV3S0W6_LITER</name>
<evidence type="ECO:0000259" key="2">
    <source>
        <dbReference type="Pfam" id="PF14309"/>
    </source>
</evidence>
<dbReference type="AlphaFoldDB" id="A0AAV3S0W6"/>
<dbReference type="GO" id="GO:0016740">
    <property type="term" value="F:transferase activity"/>
    <property type="evidence" value="ECO:0007669"/>
    <property type="project" value="UniProtKB-KW"/>
</dbReference>
<organism evidence="4 5">
    <name type="scientific">Lithospermum erythrorhizon</name>
    <name type="common">Purple gromwell</name>
    <name type="synonym">Lithospermum officinale var. erythrorhizon</name>
    <dbReference type="NCBI Taxonomy" id="34254"/>
    <lineage>
        <taxon>Eukaryota</taxon>
        <taxon>Viridiplantae</taxon>
        <taxon>Streptophyta</taxon>
        <taxon>Embryophyta</taxon>
        <taxon>Tracheophyta</taxon>
        <taxon>Spermatophyta</taxon>
        <taxon>Magnoliopsida</taxon>
        <taxon>eudicotyledons</taxon>
        <taxon>Gunneridae</taxon>
        <taxon>Pentapetalae</taxon>
        <taxon>asterids</taxon>
        <taxon>lamiids</taxon>
        <taxon>Boraginales</taxon>
        <taxon>Boraginaceae</taxon>
        <taxon>Boraginoideae</taxon>
        <taxon>Lithospermeae</taxon>
        <taxon>Lithospermum</taxon>
    </lineage>
</organism>